<gene>
    <name evidence="1" type="ORF">DFR39_102273</name>
</gene>
<proteinExistence type="predicted"/>
<reference evidence="1 2" key="1">
    <citation type="submission" date="2019-03" db="EMBL/GenBank/DDBJ databases">
        <title>Genomic Encyclopedia of Type Strains, Phase IV (KMG-IV): sequencing the most valuable type-strain genomes for metagenomic binning, comparative biology and taxonomic classification.</title>
        <authorList>
            <person name="Goeker M."/>
        </authorList>
    </citation>
    <scope>NUCLEOTIDE SEQUENCE [LARGE SCALE GENOMIC DNA]</scope>
    <source>
        <strain evidence="1 2">DSM 25082</strain>
    </source>
</reference>
<dbReference type="GO" id="GO:0008168">
    <property type="term" value="F:methyltransferase activity"/>
    <property type="evidence" value="ECO:0007669"/>
    <property type="project" value="UniProtKB-KW"/>
</dbReference>
<dbReference type="RefSeq" id="WP_133602656.1">
    <property type="nucleotide sequence ID" value="NZ_JAUFPJ010000002.1"/>
</dbReference>
<keyword evidence="2" id="KW-1185">Reference proteome</keyword>
<accession>A0A4R6N9S9</accession>
<dbReference type="OrthoDB" id="86584at2"/>
<dbReference type="EMBL" id="SNXE01000002">
    <property type="protein sequence ID" value="TDP11889.1"/>
    <property type="molecule type" value="Genomic_DNA"/>
</dbReference>
<keyword evidence="1" id="KW-0808">Transferase</keyword>
<name>A0A4R6N9S9_9BURK</name>
<evidence type="ECO:0000313" key="1">
    <source>
        <dbReference type="EMBL" id="TDP11889.1"/>
    </source>
</evidence>
<evidence type="ECO:0000313" key="2">
    <source>
        <dbReference type="Proteomes" id="UP000295357"/>
    </source>
</evidence>
<organism evidence="1 2">
    <name type="scientific">Roseateles asaccharophilus</name>
    <dbReference type="NCBI Taxonomy" id="582607"/>
    <lineage>
        <taxon>Bacteria</taxon>
        <taxon>Pseudomonadati</taxon>
        <taxon>Pseudomonadota</taxon>
        <taxon>Betaproteobacteria</taxon>
        <taxon>Burkholderiales</taxon>
        <taxon>Sphaerotilaceae</taxon>
        <taxon>Roseateles</taxon>
    </lineage>
</organism>
<dbReference type="Proteomes" id="UP000295357">
    <property type="component" value="Unassembled WGS sequence"/>
</dbReference>
<dbReference type="NCBIfam" id="NF038110">
    <property type="entry name" value="Lys_methyl_FliB"/>
    <property type="match status" value="1"/>
</dbReference>
<dbReference type="GO" id="GO:0032259">
    <property type="term" value="P:methylation"/>
    <property type="evidence" value="ECO:0007669"/>
    <property type="project" value="UniProtKB-KW"/>
</dbReference>
<protein>
    <submittedName>
        <fullName evidence="1">Lysine-N-methylase</fullName>
    </submittedName>
</protein>
<comment type="caution">
    <text evidence="1">The sequence shown here is derived from an EMBL/GenBank/DDBJ whole genome shotgun (WGS) entry which is preliminary data.</text>
</comment>
<sequence length="414" mass="46217">MGKHSPVATVPRYMEQFRCAGGSCPENCCTGWTVAIDKASYQKYREVRQEPLAGLMRESLERLDKGSHAAFARIRLRPDASCPFLDESRLCRIHGELGEQALSDTCAQYPRSYGLDGQDHLMYASLSCPEAARLALGAEDALEPVSLQLPFANAQLVPLAYRRDAAEPTEADPVRRHARLISEAVQALVRLPLLNAAQSLVQAGLMLRRMASIQTQGPAGDLELAQAMEHYLNPQNLAELPSLLAELQVPREAQLALLFETMQQYLSSNRGRPSFRALIQEVQQGLQLDRGADVAVARLEAALRERWAPLEAAHPMMLKNYLLNDIHKTLFPRRGMAEMEREFMDLAVRFALIKFLVLGLAAQRGDEFGIDDVVRVVYVTVRNIEHNTTFMKAVMDKLQASNMLRLEVLATLVL</sequence>
<keyword evidence="1" id="KW-0489">Methyltransferase</keyword>
<dbReference type="AlphaFoldDB" id="A0A4R6N9S9"/>